<comment type="similarity">
    <text evidence="1 3">Belongs to the thiolase-like superfamily. Beta-ketoacyl-ACP synthases family.</text>
</comment>
<dbReference type="NCBIfam" id="NF005589">
    <property type="entry name" value="PRK07314.1"/>
    <property type="match status" value="1"/>
</dbReference>
<sequence length="421" mass="43288">MTSTSSSTPVEVVVTGLGATTPLGGDVTSTWEALLAGRSGVRRIDDDEHEWVTRHELPVKIAAPLSVPPSEVIPRVQLRRLDRCEQVALVAAKEAWAHAGLGGRDDMQVEPERLAVVIGTGIGGAVTLLDQDDLLEGPGLRKVSPLTVPMLMPNGPAAWVGLELGAKGGVHAPVSACASGAEAMAWAMRLLQAGEVDVVVAGGAEACITGITVAGFVQARTLSQRNDDPERASRPFDTARDGFVLGEGSGIMVLERAEFAAARGATVHGRLAGFGITSDAHHITGPDPEGTGQARAITKSIEKAGVAAADVTHVNCHATSTVAGDVGETRAVRKALGDHPVLTAPKSALGHLVGAAGAVEGIITLLSIKEGIIPATLNLDDLDPGVELDVVSGEPRKVDITAAVNDSFGFGGHNVALTFVR</sequence>
<dbReference type="Proteomes" id="UP000694287">
    <property type="component" value="Unassembled WGS sequence"/>
</dbReference>
<proteinExistence type="inferred from homology"/>
<dbReference type="PANTHER" id="PTHR11712">
    <property type="entry name" value="POLYKETIDE SYNTHASE-RELATED"/>
    <property type="match status" value="1"/>
</dbReference>
<dbReference type="EMBL" id="JADQDK010000001">
    <property type="protein sequence ID" value="MBW0135335.1"/>
    <property type="molecule type" value="Genomic_DNA"/>
</dbReference>
<dbReference type="InterPro" id="IPR014030">
    <property type="entry name" value="Ketoacyl_synth_N"/>
</dbReference>
<name>A0ABS6USV7_9PSEU</name>
<evidence type="ECO:0000256" key="1">
    <source>
        <dbReference type="ARBA" id="ARBA00008467"/>
    </source>
</evidence>
<protein>
    <submittedName>
        <fullName evidence="5">Beta-ketoacyl-[acyl-carrier-protein] synthase family protein</fullName>
    </submittedName>
</protein>
<accession>A0ABS6USV7</accession>
<dbReference type="PANTHER" id="PTHR11712:SF336">
    <property type="entry name" value="3-OXOACYL-[ACYL-CARRIER-PROTEIN] SYNTHASE, MITOCHONDRIAL"/>
    <property type="match status" value="1"/>
</dbReference>
<dbReference type="PROSITE" id="PS00606">
    <property type="entry name" value="KS3_1"/>
    <property type="match status" value="1"/>
</dbReference>
<evidence type="ECO:0000256" key="2">
    <source>
        <dbReference type="ARBA" id="ARBA00022679"/>
    </source>
</evidence>
<dbReference type="Pfam" id="PF02801">
    <property type="entry name" value="Ketoacyl-synt_C"/>
    <property type="match status" value="1"/>
</dbReference>
<organism evidence="5 6">
    <name type="scientific">Pseudonocardia abyssalis</name>
    <dbReference type="NCBI Taxonomy" id="2792008"/>
    <lineage>
        <taxon>Bacteria</taxon>
        <taxon>Bacillati</taxon>
        <taxon>Actinomycetota</taxon>
        <taxon>Actinomycetes</taxon>
        <taxon>Pseudonocardiales</taxon>
        <taxon>Pseudonocardiaceae</taxon>
        <taxon>Pseudonocardia</taxon>
    </lineage>
</organism>
<evidence type="ECO:0000313" key="5">
    <source>
        <dbReference type="EMBL" id="MBW0135335.1"/>
    </source>
</evidence>
<keyword evidence="2 3" id="KW-0808">Transferase</keyword>
<keyword evidence="6" id="KW-1185">Reference proteome</keyword>
<dbReference type="RefSeq" id="WP_218602322.1">
    <property type="nucleotide sequence ID" value="NZ_JADQDJ010000058.1"/>
</dbReference>
<dbReference type="InterPro" id="IPR018201">
    <property type="entry name" value="Ketoacyl_synth_AS"/>
</dbReference>
<evidence type="ECO:0000256" key="3">
    <source>
        <dbReference type="RuleBase" id="RU003694"/>
    </source>
</evidence>
<comment type="caution">
    <text evidence="5">The sequence shown here is derived from an EMBL/GenBank/DDBJ whole genome shotgun (WGS) entry which is preliminary data.</text>
</comment>
<evidence type="ECO:0000259" key="4">
    <source>
        <dbReference type="PROSITE" id="PS52004"/>
    </source>
</evidence>
<dbReference type="CDD" id="cd00834">
    <property type="entry name" value="KAS_I_II"/>
    <property type="match status" value="1"/>
</dbReference>
<dbReference type="InterPro" id="IPR020841">
    <property type="entry name" value="PKS_Beta-ketoAc_synthase_dom"/>
</dbReference>
<dbReference type="InterPro" id="IPR000794">
    <property type="entry name" value="Beta-ketoacyl_synthase"/>
</dbReference>
<dbReference type="InterPro" id="IPR014031">
    <property type="entry name" value="Ketoacyl_synth_C"/>
</dbReference>
<gene>
    <name evidence="5" type="ORF">I4I81_13870</name>
</gene>
<dbReference type="PROSITE" id="PS52004">
    <property type="entry name" value="KS3_2"/>
    <property type="match status" value="1"/>
</dbReference>
<feature type="domain" description="Ketosynthase family 3 (KS3)" evidence="4">
    <location>
        <begin position="9"/>
        <end position="421"/>
    </location>
</feature>
<dbReference type="Pfam" id="PF00109">
    <property type="entry name" value="ketoacyl-synt"/>
    <property type="match status" value="1"/>
</dbReference>
<reference evidence="5 6" key="1">
    <citation type="submission" date="2020-11" db="EMBL/GenBank/DDBJ databases">
        <title>Pseudonocardia abyssalis sp. nov. and Pseudonocardia oceani sp. nov., description and phylogenomic analysis of two novel actinomycetes isolated from the deep Southern Ocean.</title>
        <authorList>
            <person name="Parra J."/>
        </authorList>
    </citation>
    <scope>NUCLEOTIDE SEQUENCE [LARGE SCALE GENOMIC DNA]</scope>
    <source>
        <strain evidence="5 6">KRD-168</strain>
    </source>
</reference>
<dbReference type="SMART" id="SM00825">
    <property type="entry name" value="PKS_KS"/>
    <property type="match status" value="1"/>
</dbReference>
<evidence type="ECO:0000313" key="6">
    <source>
        <dbReference type="Proteomes" id="UP000694287"/>
    </source>
</evidence>